<evidence type="ECO:0000313" key="3">
    <source>
        <dbReference type="Proteomes" id="UP000028123"/>
    </source>
</evidence>
<keyword evidence="1" id="KW-1133">Transmembrane helix</keyword>
<gene>
    <name evidence="2" type="ORF">ET33_04510</name>
</gene>
<evidence type="ECO:0000256" key="1">
    <source>
        <dbReference type="SAM" id="Phobius"/>
    </source>
</evidence>
<dbReference type="eggNOG" id="ENOG50306E6">
    <property type="taxonomic scope" value="Bacteria"/>
</dbReference>
<proteinExistence type="predicted"/>
<dbReference type="OrthoDB" id="2665332at2"/>
<feature type="transmembrane region" description="Helical" evidence="1">
    <location>
        <begin position="6"/>
        <end position="28"/>
    </location>
</feature>
<protein>
    <submittedName>
        <fullName evidence="2">Uncharacterized protein</fullName>
    </submittedName>
</protein>
<dbReference type="EMBL" id="JNVM01000011">
    <property type="protein sequence ID" value="KEQ25322.1"/>
    <property type="molecule type" value="Genomic_DNA"/>
</dbReference>
<keyword evidence="1" id="KW-0812">Transmembrane</keyword>
<feature type="transmembrane region" description="Helical" evidence="1">
    <location>
        <begin position="49"/>
        <end position="69"/>
    </location>
</feature>
<keyword evidence="3" id="KW-1185">Reference proteome</keyword>
<organism evidence="2 3">
    <name type="scientific">Paenibacillus tyrfis</name>
    <dbReference type="NCBI Taxonomy" id="1501230"/>
    <lineage>
        <taxon>Bacteria</taxon>
        <taxon>Bacillati</taxon>
        <taxon>Bacillota</taxon>
        <taxon>Bacilli</taxon>
        <taxon>Bacillales</taxon>
        <taxon>Paenibacillaceae</taxon>
        <taxon>Paenibacillus</taxon>
    </lineage>
</organism>
<comment type="caution">
    <text evidence="2">The sequence shown here is derived from an EMBL/GenBank/DDBJ whole genome shotgun (WGS) entry which is preliminary data.</text>
</comment>
<dbReference type="RefSeq" id="WP_025847835.1">
    <property type="nucleotide sequence ID" value="NZ_BSDJ01000039.1"/>
</dbReference>
<sequence length="70" mass="8134">MNEWMLYLLIFVIVLFALIATIVVGVSAKNKEGNPTYDQRTGKNLLRLTWIYAVVLFGGYLVFALYMYYM</sequence>
<accession>A0A081P3P9</accession>
<dbReference type="AlphaFoldDB" id="A0A081P3P9"/>
<evidence type="ECO:0000313" key="2">
    <source>
        <dbReference type="EMBL" id="KEQ25322.1"/>
    </source>
</evidence>
<dbReference type="Proteomes" id="UP000028123">
    <property type="component" value="Unassembled WGS sequence"/>
</dbReference>
<keyword evidence="1" id="KW-0472">Membrane</keyword>
<name>A0A081P3P9_9BACL</name>
<reference evidence="2 3" key="1">
    <citation type="submission" date="2014-06" db="EMBL/GenBank/DDBJ databases">
        <title>Draft genome sequence of Paenibacillus sp. MSt1.</title>
        <authorList>
            <person name="Aw Y.K."/>
            <person name="Ong K.S."/>
            <person name="Gan H.M."/>
            <person name="Lee S.M."/>
        </authorList>
    </citation>
    <scope>NUCLEOTIDE SEQUENCE [LARGE SCALE GENOMIC DNA]</scope>
    <source>
        <strain evidence="2 3">MSt1</strain>
    </source>
</reference>